<organism evidence="1 2">
    <name type="scientific">Salvia divinorum</name>
    <name type="common">Maria pastora</name>
    <name type="synonym">Diviner's sage</name>
    <dbReference type="NCBI Taxonomy" id="28513"/>
    <lineage>
        <taxon>Eukaryota</taxon>
        <taxon>Viridiplantae</taxon>
        <taxon>Streptophyta</taxon>
        <taxon>Embryophyta</taxon>
        <taxon>Tracheophyta</taxon>
        <taxon>Spermatophyta</taxon>
        <taxon>Magnoliopsida</taxon>
        <taxon>eudicotyledons</taxon>
        <taxon>Gunneridae</taxon>
        <taxon>Pentapetalae</taxon>
        <taxon>asterids</taxon>
        <taxon>lamiids</taxon>
        <taxon>Lamiales</taxon>
        <taxon>Lamiaceae</taxon>
        <taxon>Nepetoideae</taxon>
        <taxon>Mentheae</taxon>
        <taxon>Salviinae</taxon>
        <taxon>Salvia</taxon>
        <taxon>Salvia subgen. Calosphace</taxon>
    </lineage>
</organism>
<dbReference type="EMBL" id="JBEAFC010000009">
    <property type="protein sequence ID" value="KAL1540886.1"/>
    <property type="molecule type" value="Genomic_DNA"/>
</dbReference>
<dbReference type="Proteomes" id="UP001567538">
    <property type="component" value="Unassembled WGS sequence"/>
</dbReference>
<proteinExistence type="predicted"/>
<gene>
    <name evidence="1" type="ORF">AAHA92_25174</name>
</gene>
<dbReference type="AlphaFoldDB" id="A0ABD1G9S1"/>
<keyword evidence="2" id="KW-1185">Reference proteome</keyword>
<protein>
    <submittedName>
        <fullName evidence="1">Uncharacterized protein</fullName>
    </submittedName>
</protein>
<evidence type="ECO:0000313" key="1">
    <source>
        <dbReference type="EMBL" id="KAL1540886.1"/>
    </source>
</evidence>
<accession>A0ABD1G9S1</accession>
<sequence>MKIELTAHAHALYSLFSPSSSSPNFPKLTLPKCIIHLDSRLWLLPLCAVNSATPAVAPMLLLIAWGAARHLYLTAEPPSCPRRRAAASLLQRPDVPVRVLPPTAYSFSVPSACAASPPRCCSQRCAARPQVTIIECRLRSRHRNPRRGRPKPLSLLFAVSVARQAHRKPTWKREHAKQHTLGDLGLWWEMECSRFWTPGLELVCQH</sequence>
<name>A0ABD1G9S1_SALDI</name>
<comment type="caution">
    <text evidence="1">The sequence shown here is derived from an EMBL/GenBank/DDBJ whole genome shotgun (WGS) entry which is preliminary data.</text>
</comment>
<reference evidence="1 2" key="1">
    <citation type="submission" date="2024-06" db="EMBL/GenBank/DDBJ databases">
        <title>A chromosome level genome sequence of Diviner's sage (Salvia divinorum).</title>
        <authorList>
            <person name="Ford S.A."/>
            <person name="Ro D.-K."/>
            <person name="Ness R.W."/>
            <person name="Phillips M.A."/>
        </authorList>
    </citation>
    <scope>NUCLEOTIDE SEQUENCE [LARGE SCALE GENOMIC DNA]</scope>
    <source>
        <strain evidence="1">SAF-2024a</strain>
        <tissue evidence="1">Leaf</tissue>
    </source>
</reference>
<evidence type="ECO:0000313" key="2">
    <source>
        <dbReference type="Proteomes" id="UP001567538"/>
    </source>
</evidence>